<evidence type="ECO:0000256" key="13">
    <source>
        <dbReference type="SAM" id="Phobius"/>
    </source>
</evidence>
<evidence type="ECO:0000256" key="1">
    <source>
        <dbReference type="ARBA" id="ARBA00004429"/>
    </source>
</evidence>
<dbReference type="EMBL" id="BLTE01000008">
    <property type="protein sequence ID" value="GFK94160.1"/>
    <property type="molecule type" value="Genomic_DNA"/>
</dbReference>
<evidence type="ECO:0000313" key="16">
    <source>
        <dbReference type="EMBL" id="GFK94160.1"/>
    </source>
</evidence>
<dbReference type="PANTHER" id="PTHR30433:SF4">
    <property type="entry name" value="MOTILITY PROTEIN A"/>
    <property type="match status" value="1"/>
</dbReference>
<evidence type="ECO:0000313" key="17">
    <source>
        <dbReference type="Proteomes" id="UP000494245"/>
    </source>
</evidence>
<dbReference type="PROSITE" id="PS01307">
    <property type="entry name" value="MOTA"/>
    <property type="match status" value="1"/>
</dbReference>
<evidence type="ECO:0000256" key="6">
    <source>
        <dbReference type="ARBA" id="ARBA00022519"/>
    </source>
</evidence>
<dbReference type="NCBIfam" id="TIGR03818">
    <property type="entry name" value="MotA1"/>
    <property type="match status" value="1"/>
</dbReference>
<organism evidence="16 17">
    <name type="scientific">Fundidesulfovibrio magnetotacticus</name>
    <dbReference type="NCBI Taxonomy" id="2730080"/>
    <lineage>
        <taxon>Bacteria</taxon>
        <taxon>Pseudomonadati</taxon>
        <taxon>Thermodesulfobacteriota</taxon>
        <taxon>Desulfovibrionia</taxon>
        <taxon>Desulfovibrionales</taxon>
        <taxon>Desulfovibrionaceae</taxon>
        <taxon>Fundidesulfovibrio</taxon>
    </lineage>
</organism>
<dbReference type="InterPro" id="IPR046786">
    <property type="entry name" value="MotA_N"/>
</dbReference>
<keyword evidence="7 13" id="KW-0812">Transmembrane</keyword>
<dbReference type="RefSeq" id="WP_173083969.1">
    <property type="nucleotide sequence ID" value="NZ_BLTE01000008.1"/>
</dbReference>
<evidence type="ECO:0000259" key="15">
    <source>
        <dbReference type="Pfam" id="PF20560"/>
    </source>
</evidence>
<name>A0A6V8LT81_9BACT</name>
<keyword evidence="10 13" id="KW-1133">Transmembrane helix</keyword>
<proteinExistence type="inferred from homology"/>
<evidence type="ECO:0000256" key="11">
    <source>
        <dbReference type="ARBA" id="ARBA00023065"/>
    </source>
</evidence>
<keyword evidence="4" id="KW-1003">Cell membrane</keyword>
<feature type="domain" description="Motility protein A N-terminal" evidence="15">
    <location>
        <begin position="4"/>
        <end position="93"/>
    </location>
</feature>
<evidence type="ECO:0000256" key="12">
    <source>
        <dbReference type="ARBA" id="ARBA00023136"/>
    </source>
</evidence>
<keyword evidence="6" id="KW-0997">Cell inner membrane</keyword>
<reference evidence="16 17" key="2">
    <citation type="submission" date="2020-05" db="EMBL/GenBank/DDBJ databases">
        <title>Draft genome sequence of Desulfovibrio sp. strainFSS-1.</title>
        <authorList>
            <person name="Shimoshige H."/>
            <person name="Kobayashi H."/>
            <person name="Maekawa T."/>
        </authorList>
    </citation>
    <scope>NUCLEOTIDE SEQUENCE [LARGE SCALE GENOMIC DNA]</scope>
    <source>
        <strain evidence="16 17">SIID29052-01</strain>
    </source>
</reference>
<dbReference type="Pfam" id="PF20560">
    <property type="entry name" value="MotA_N"/>
    <property type="match status" value="1"/>
</dbReference>
<evidence type="ECO:0000256" key="10">
    <source>
        <dbReference type="ARBA" id="ARBA00022989"/>
    </source>
</evidence>
<keyword evidence="12 13" id="KW-0472">Membrane</keyword>
<dbReference type="PANTHER" id="PTHR30433">
    <property type="entry name" value="CHEMOTAXIS PROTEIN MOTA"/>
    <property type="match status" value="1"/>
</dbReference>
<accession>A0A6V8LT81</accession>
<dbReference type="GO" id="GO:0006935">
    <property type="term" value="P:chemotaxis"/>
    <property type="evidence" value="ECO:0007669"/>
    <property type="project" value="UniProtKB-KW"/>
</dbReference>
<keyword evidence="5" id="KW-0145">Chemotaxis</keyword>
<gene>
    <name evidence="16" type="primary">motA_3</name>
    <name evidence="16" type="ORF">NNJEOMEG_02000</name>
</gene>
<feature type="domain" description="MotA/TolQ/ExbB proton channel" evidence="14">
    <location>
        <begin position="135"/>
        <end position="230"/>
    </location>
</feature>
<sequence length="286" mass="30327">MFAIIGIVTVLGAVILGYTLEKGNFAVLWQPAELVIIFGAAFGSLILGSPKEVVIGALKGLGGAFGASKTSKAFFLDMLIMLSMLFMKIRREGLVAIEKDIEAPESSQIFSAFLKNKSNKFIVDFVCDTMRVFSTVNIEQHEFENIMEADIEAYSHEAVAPAQAVNKMADALPGLGIVAAVLGVVITMGYISEPPEVIGHHIGAALVGTFLGVLMCYGVIGPIAANMESKAREGEHCLVVIKCALGAFVGGNPPPVALEAGRRAIPNHHRPSFAELEEAVKASKGK</sequence>
<dbReference type="InterPro" id="IPR022522">
    <property type="entry name" value="Flagellar_motor_stator_MotA"/>
</dbReference>
<comment type="subcellular location">
    <subcellularLocation>
        <location evidence="1">Cell inner membrane</location>
        <topology evidence="1">Multi-pass membrane protein</topology>
    </subcellularLocation>
</comment>
<evidence type="ECO:0000256" key="5">
    <source>
        <dbReference type="ARBA" id="ARBA00022500"/>
    </source>
</evidence>
<feature type="transmembrane region" description="Helical" evidence="13">
    <location>
        <begin position="197"/>
        <end position="220"/>
    </location>
</feature>
<dbReference type="GO" id="GO:0071978">
    <property type="term" value="P:bacterial-type flagellum-dependent swarming motility"/>
    <property type="evidence" value="ECO:0007669"/>
    <property type="project" value="InterPro"/>
</dbReference>
<keyword evidence="8" id="KW-0283">Flagellar rotation</keyword>
<evidence type="ECO:0000256" key="4">
    <source>
        <dbReference type="ARBA" id="ARBA00022475"/>
    </source>
</evidence>
<keyword evidence="3" id="KW-0813">Transport</keyword>
<keyword evidence="11" id="KW-0406">Ion transport</keyword>
<keyword evidence="9" id="KW-0375">Hydrogen ion transport</keyword>
<dbReference type="InterPro" id="IPR002898">
    <property type="entry name" value="MotA_ExbB_proton_chnl"/>
</dbReference>
<protein>
    <submittedName>
        <fullName evidence="16">Motility protein A</fullName>
    </submittedName>
</protein>
<comment type="similarity">
    <text evidence="2">Belongs to the MotA family.</text>
</comment>
<comment type="caution">
    <text evidence="16">The sequence shown here is derived from an EMBL/GenBank/DDBJ whole genome shotgun (WGS) entry which is preliminary data.</text>
</comment>
<feature type="transmembrane region" description="Helical" evidence="13">
    <location>
        <begin position="171"/>
        <end position="191"/>
    </location>
</feature>
<evidence type="ECO:0000256" key="7">
    <source>
        <dbReference type="ARBA" id="ARBA00022692"/>
    </source>
</evidence>
<dbReference type="AlphaFoldDB" id="A0A6V8LT81"/>
<reference evidence="16 17" key="1">
    <citation type="submission" date="2020-04" db="EMBL/GenBank/DDBJ databases">
        <authorList>
            <consortium name="Desulfovibrio sp. FSS-1 genome sequencing consortium"/>
            <person name="Shimoshige H."/>
            <person name="Kobayashi H."/>
            <person name="Maekawa T."/>
        </authorList>
    </citation>
    <scope>NUCLEOTIDE SEQUENCE [LARGE SCALE GENOMIC DNA]</scope>
    <source>
        <strain evidence="16 17">SIID29052-01</strain>
    </source>
</reference>
<evidence type="ECO:0000256" key="8">
    <source>
        <dbReference type="ARBA" id="ARBA00022779"/>
    </source>
</evidence>
<feature type="transmembrane region" description="Helical" evidence="13">
    <location>
        <begin position="27"/>
        <end position="47"/>
    </location>
</feature>
<evidence type="ECO:0000256" key="9">
    <source>
        <dbReference type="ARBA" id="ARBA00022781"/>
    </source>
</evidence>
<dbReference type="GO" id="GO:1902600">
    <property type="term" value="P:proton transmembrane transport"/>
    <property type="evidence" value="ECO:0007669"/>
    <property type="project" value="UniProtKB-KW"/>
</dbReference>
<dbReference type="Proteomes" id="UP000494245">
    <property type="component" value="Unassembled WGS sequence"/>
</dbReference>
<dbReference type="InterPro" id="IPR047055">
    <property type="entry name" value="MotA-like"/>
</dbReference>
<keyword evidence="17" id="KW-1185">Reference proteome</keyword>
<evidence type="ECO:0000256" key="2">
    <source>
        <dbReference type="ARBA" id="ARBA00008038"/>
    </source>
</evidence>
<evidence type="ECO:0000256" key="3">
    <source>
        <dbReference type="ARBA" id="ARBA00022448"/>
    </source>
</evidence>
<evidence type="ECO:0000259" key="14">
    <source>
        <dbReference type="Pfam" id="PF01618"/>
    </source>
</evidence>
<dbReference type="GO" id="GO:0005886">
    <property type="term" value="C:plasma membrane"/>
    <property type="evidence" value="ECO:0007669"/>
    <property type="project" value="UniProtKB-SubCell"/>
</dbReference>
<dbReference type="Pfam" id="PF01618">
    <property type="entry name" value="MotA_ExbB"/>
    <property type="match status" value="1"/>
</dbReference>
<dbReference type="InterPro" id="IPR000540">
    <property type="entry name" value="Flag_MotA_CS"/>
</dbReference>